<proteinExistence type="predicted"/>
<evidence type="ECO:0000313" key="1">
    <source>
        <dbReference type="EMBL" id="DAG02713.1"/>
    </source>
</evidence>
<accession>A0A8S5V7H8</accession>
<organism evidence="1">
    <name type="scientific">Myoviridae sp. ctCpP1</name>
    <dbReference type="NCBI Taxonomy" id="2825054"/>
    <lineage>
        <taxon>Viruses</taxon>
        <taxon>Duplodnaviria</taxon>
        <taxon>Heunggongvirae</taxon>
        <taxon>Uroviricota</taxon>
        <taxon>Caudoviricetes</taxon>
    </lineage>
</organism>
<dbReference type="EMBL" id="BK016213">
    <property type="protein sequence ID" value="DAG02713.1"/>
    <property type="molecule type" value="Genomic_DNA"/>
</dbReference>
<name>A0A8S5V7H8_9CAUD</name>
<sequence length="49" mass="5770">MRASTNIASFFLDCNRRVRRLVVRSACRDGERDIVSITKQRRASKTYQH</sequence>
<reference evidence="1" key="1">
    <citation type="journal article" date="2021" name="Proc. Natl. Acad. Sci. U.S.A.">
        <title>A Catalog of Tens of Thousands of Viruses from Human Metagenomes Reveals Hidden Associations with Chronic Diseases.</title>
        <authorList>
            <person name="Tisza M.J."/>
            <person name="Buck C.B."/>
        </authorList>
    </citation>
    <scope>NUCLEOTIDE SEQUENCE</scope>
    <source>
        <strain evidence="1">CtCpP1</strain>
    </source>
</reference>
<protein>
    <submittedName>
        <fullName evidence="1">Uncharacterized protein</fullName>
    </submittedName>
</protein>